<name>A0AAW0MMG0_9GOBI</name>
<dbReference type="Proteomes" id="UP001460270">
    <property type="component" value="Unassembled WGS sequence"/>
</dbReference>
<dbReference type="SMART" id="SM00406">
    <property type="entry name" value="IGv"/>
    <property type="match status" value="2"/>
</dbReference>
<dbReference type="InterPro" id="IPR051287">
    <property type="entry name" value="TCR_variable_region"/>
</dbReference>
<keyword evidence="9" id="KW-1185">Reference proteome</keyword>
<dbReference type="EMBL" id="JBBPFD010000108">
    <property type="protein sequence ID" value="KAK7880361.1"/>
    <property type="molecule type" value="Genomic_DNA"/>
</dbReference>
<accession>A0AAW0MMG0</accession>
<evidence type="ECO:0000259" key="7">
    <source>
        <dbReference type="PROSITE" id="PS50835"/>
    </source>
</evidence>
<keyword evidence="3" id="KW-0675">Receptor</keyword>
<sequence>MESALCTLLSALVVLLCSSPECKGEDTVSQPAGDVLLTQGETVEIECSYQTSYASPTLFWYKQEGQGAPRYMMKLFGGTIVKSSEFDKDRFKAALNKTSVSLSLQDVDVTDSAVYYCALQPTVTGNTKTLNKNLWSKDNTILHSGCAPVFFPECKGEDTVSQPAGDVLLTQRETVEIECTFETSYSPTLFWYKQEGRGAPEYMMKTFESGLSSSSTVKSTAFDKPKFDAKLKKNLISLKIQVVDVTDSAVYYCALKPTVTGNTKTLNKNLWSKDNTILQ</sequence>
<evidence type="ECO:0000256" key="5">
    <source>
        <dbReference type="ARBA" id="ARBA00043266"/>
    </source>
</evidence>
<dbReference type="InterPro" id="IPR003599">
    <property type="entry name" value="Ig_sub"/>
</dbReference>
<organism evidence="8 9">
    <name type="scientific">Mugilogobius chulae</name>
    <name type="common">yellowstripe goby</name>
    <dbReference type="NCBI Taxonomy" id="88201"/>
    <lineage>
        <taxon>Eukaryota</taxon>
        <taxon>Metazoa</taxon>
        <taxon>Chordata</taxon>
        <taxon>Craniata</taxon>
        <taxon>Vertebrata</taxon>
        <taxon>Euteleostomi</taxon>
        <taxon>Actinopterygii</taxon>
        <taxon>Neopterygii</taxon>
        <taxon>Teleostei</taxon>
        <taxon>Neoteleostei</taxon>
        <taxon>Acanthomorphata</taxon>
        <taxon>Gobiaria</taxon>
        <taxon>Gobiiformes</taxon>
        <taxon>Gobioidei</taxon>
        <taxon>Gobiidae</taxon>
        <taxon>Gobionellinae</taxon>
        <taxon>Mugilogobius</taxon>
    </lineage>
</organism>
<dbReference type="GO" id="GO:0002250">
    <property type="term" value="P:adaptive immune response"/>
    <property type="evidence" value="ECO:0007669"/>
    <property type="project" value="UniProtKB-KW"/>
</dbReference>
<dbReference type="GO" id="GO:0042101">
    <property type="term" value="C:T cell receptor complex"/>
    <property type="evidence" value="ECO:0007669"/>
    <property type="project" value="UniProtKB-KW"/>
</dbReference>
<comment type="caution">
    <text evidence="8">The sequence shown here is derived from an EMBL/GenBank/DDBJ whole genome shotgun (WGS) entry which is preliminary data.</text>
</comment>
<dbReference type="InterPro" id="IPR036179">
    <property type="entry name" value="Ig-like_dom_sf"/>
</dbReference>
<feature type="domain" description="Ig-like" evidence="7">
    <location>
        <begin position="20"/>
        <end position="131"/>
    </location>
</feature>
<dbReference type="PANTHER" id="PTHR19367">
    <property type="entry name" value="T-CELL RECEPTOR ALPHA CHAIN V REGION"/>
    <property type="match status" value="1"/>
</dbReference>
<dbReference type="Gene3D" id="2.60.40.10">
    <property type="entry name" value="Immunoglobulins"/>
    <property type="match status" value="2"/>
</dbReference>
<proteinExistence type="predicted"/>
<dbReference type="InterPro" id="IPR013106">
    <property type="entry name" value="Ig_V-set"/>
</dbReference>
<feature type="signal peptide" evidence="6">
    <location>
        <begin position="1"/>
        <end position="24"/>
    </location>
</feature>
<feature type="chain" id="PRO_5043956839" description="Ig-like domain-containing protein" evidence="6">
    <location>
        <begin position="25"/>
        <end position="279"/>
    </location>
</feature>
<gene>
    <name evidence="8" type="ORF">WMY93_032991</name>
</gene>
<dbReference type="SMART" id="SM00409">
    <property type="entry name" value="IG"/>
    <property type="match status" value="2"/>
</dbReference>
<evidence type="ECO:0000256" key="1">
    <source>
        <dbReference type="ARBA" id="ARBA00022729"/>
    </source>
</evidence>
<dbReference type="InterPro" id="IPR007110">
    <property type="entry name" value="Ig-like_dom"/>
</dbReference>
<reference evidence="9" key="1">
    <citation type="submission" date="2024-04" db="EMBL/GenBank/DDBJ databases">
        <title>Salinicola lusitanus LLJ914,a marine bacterium isolated from the Okinawa Trough.</title>
        <authorList>
            <person name="Li J."/>
        </authorList>
    </citation>
    <scope>NUCLEOTIDE SEQUENCE [LARGE SCALE GENOMIC DNA]</scope>
</reference>
<evidence type="ECO:0000256" key="6">
    <source>
        <dbReference type="SAM" id="SignalP"/>
    </source>
</evidence>
<protein>
    <recommendedName>
        <fullName evidence="7">Ig-like domain-containing protein</fullName>
    </recommendedName>
</protein>
<evidence type="ECO:0000313" key="9">
    <source>
        <dbReference type="Proteomes" id="UP001460270"/>
    </source>
</evidence>
<keyword evidence="2" id="KW-1064">Adaptive immunity</keyword>
<evidence type="ECO:0000256" key="3">
    <source>
        <dbReference type="ARBA" id="ARBA00023170"/>
    </source>
</evidence>
<evidence type="ECO:0000313" key="8">
    <source>
        <dbReference type="EMBL" id="KAK7880361.1"/>
    </source>
</evidence>
<dbReference type="AlphaFoldDB" id="A0AAW0MMG0"/>
<evidence type="ECO:0000256" key="4">
    <source>
        <dbReference type="ARBA" id="ARBA00023319"/>
    </source>
</evidence>
<keyword evidence="1 6" id="KW-0732">Signal</keyword>
<dbReference type="PROSITE" id="PS50835">
    <property type="entry name" value="IG_LIKE"/>
    <property type="match status" value="2"/>
</dbReference>
<keyword evidence="4" id="KW-0393">Immunoglobulin domain</keyword>
<feature type="domain" description="Ig-like" evidence="7">
    <location>
        <begin position="152"/>
        <end position="267"/>
    </location>
</feature>
<dbReference type="PANTHER" id="PTHR19367:SF18">
    <property type="entry name" value="T CELL RECEPTOR ALPHA VARIABLE 16"/>
    <property type="match status" value="1"/>
</dbReference>
<keyword evidence="5" id="KW-1279">T cell receptor</keyword>
<keyword evidence="5" id="KW-0391">Immunity</keyword>
<dbReference type="SUPFAM" id="SSF48726">
    <property type="entry name" value="Immunoglobulin"/>
    <property type="match status" value="2"/>
</dbReference>
<dbReference type="InterPro" id="IPR013783">
    <property type="entry name" value="Ig-like_fold"/>
</dbReference>
<dbReference type="Pfam" id="PF07686">
    <property type="entry name" value="V-set"/>
    <property type="match status" value="2"/>
</dbReference>
<evidence type="ECO:0000256" key="2">
    <source>
        <dbReference type="ARBA" id="ARBA00023130"/>
    </source>
</evidence>